<dbReference type="EMBL" id="QPJK01000001">
    <property type="protein sequence ID" value="RCW76435.1"/>
    <property type="molecule type" value="Genomic_DNA"/>
</dbReference>
<reference evidence="5 6" key="1">
    <citation type="submission" date="2018-07" db="EMBL/GenBank/DDBJ databases">
        <title>Genomic Encyclopedia of Type Strains, Phase IV (KMG-IV): sequencing the most valuable type-strain genomes for metagenomic binning, comparative biology and taxonomic classification.</title>
        <authorList>
            <person name="Goeker M."/>
        </authorList>
    </citation>
    <scope>NUCLEOTIDE SEQUENCE [LARGE SCALE GENOMIC DNA]</scope>
    <source>
        <strain evidence="5 6">DSM 21634</strain>
    </source>
</reference>
<dbReference type="InterPro" id="IPR028081">
    <property type="entry name" value="Leu-bd"/>
</dbReference>
<dbReference type="Gene3D" id="3.40.50.2300">
    <property type="match status" value="2"/>
</dbReference>
<dbReference type="OrthoDB" id="9777352at2"/>
<evidence type="ECO:0000313" key="5">
    <source>
        <dbReference type="EMBL" id="RCW76435.1"/>
    </source>
</evidence>
<keyword evidence="6" id="KW-1185">Reference proteome</keyword>
<keyword evidence="2 3" id="KW-0732">Signal</keyword>
<evidence type="ECO:0000313" key="6">
    <source>
        <dbReference type="Proteomes" id="UP000252884"/>
    </source>
</evidence>
<organism evidence="5 6">
    <name type="scientific">Pseudorhodoferax soli</name>
    <dbReference type="NCBI Taxonomy" id="545864"/>
    <lineage>
        <taxon>Bacteria</taxon>
        <taxon>Pseudomonadati</taxon>
        <taxon>Pseudomonadota</taxon>
        <taxon>Betaproteobacteria</taxon>
        <taxon>Burkholderiales</taxon>
        <taxon>Comamonadaceae</taxon>
    </lineage>
</organism>
<evidence type="ECO:0000256" key="3">
    <source>
        <dbReference type="SAM" id="SignalP"/>
    </source>
</evidence>
<dbReference type="CDD" id="cd06343">
    <property type="entry name" value="PBP1_ABC_ligand_binding-like"/>
    <property type="match status" value="1"/>
</dbReference>
<name>A0A368Y8K8_9BURK</name>
<evidence type="ECO:0000256" key="2">
    <source>
        <dbReference type="ARBA" id="ARBA00022729"/>
    </source>
</evidence>
<protein>
    <submittedName>
        <fullName evidence="5">ABC-type branched-subunit amino acid transport system substrate-binding protein</fullName>
    </submittedName>
</protein>
<dbReference type="PANTHER" id="PTHR47235">
    <property type="entry name" value="BLR6548 PROTEIN"/>
    <property type="match status" value="1"/>
</dbReference>
<dbReference type="PANTHER" id="PTHR47235:SF1">
    <property type="entry name" value="BLR6548 PROTEIN"/>
    <property type="match status" value="1"/>
</dbReference>
<comment type="similarity">
    <text evidence="1">Belongs to the leucine-binding protein family.</text>
</comment>
<sequence>MTFTRRAALLAAATTPWLPLPALAKKYDTGASDTEIRIGNTVPYSGPASAFGVFGKTASAYFRKVNEEQGGVGGRKINFMSLDDAYSPPKTVEMTRKLVESEGVLLMFNQLGTAPNAAIQKYMNAKKVPHLFLSTGASRFIDPKGAPWSMAFLAGYEIEGAVYATHIVKTNPNAKIAVLSQADDYGRDFVRGFKAGLGNKVGNIVAEATYEPTDPTVDSQIVGFKASGADVFMNISLPKQALQAIRKSAELGWKPAYYLIGSASGVNTTMVPAGRERSTGIFSATYWKDPSDPGWEDDQGVKDYHAFMKQYYPEGDPTDRVCYNGYSASQLMVHVLKQCGDELTRENVMKQATSLKNVELPLLIPGIRVNTSADDYRVIRAMQLTRFDGDKFVNVGDVIGF</sequence>
<feature type="domain" description="Leucine-binding protein" evidence="4">
    <location>
        <begin position="35"/>
        <end position="388"/>
    </location>
</feature>
<evidence type="ECO:0000259" key="4">
    <source>
        <dbReference type="Pfam" id="PF13458"/>
    </source>
</evidence>
<accession>A0A368Y8K8</accession>
<dbReference type="SUPFAM" id="SSF53822">
    <property type="entry name" value="Periplasmic binding protein-like I"/>
    <property type="match status" value="1"/>
</dbReference>
<proteinExistence type="inferred from homology"/>
<dbReference type="RefSeq" id="WP_114466499.1">
    <property type="nucleotide sequence ID" value="NZ_QPJK01000001.1"/>
</dbReference>
<gene>
    <name evidence="5" type="ORF">DES41_1011041</name>
</gene>
<dbReference type="Pfam" id="PF13458">
    <property type="entry name" value="Peripla_BP_6"/>
    <property type="match status" value="1"/>
</dbReference>
<dbReference type="AlphaFoldDB" id="A0A368Y8K8"/>
<feature type="signal peptide" evidence="3">
    <location>
        <begin position="1"/>
        <end position="24"/>
    </location>
</feature>
<feature type="chain" id="PRO_5016883782" evidence="3">
    <location>
        <begin position="25"/>
        <end position="401"/>
    </location>
</feature>
<comment type="caution">
    <text evidence="5">The sequence shown here is derived from an EMBL/GenBank/DDBJ whole genome shotgun (WGS) entry which is preliminary data.</text>
</comment>
<dbReference type="InterPro" id="IPR028082">
    <property type="entry name" value="Peripla_BP_I"/>
</dbReference>
<dbReference type="Proteomes" id="UP000252884">
    <property type="component" value="Unassembled WGS sequence"/>
</dbReference>
<evidence type="ECO:0000256" key="1">
    <source>
        <dbReference type="ARBA" id="ARBA00010062"/>
    </source>
</evidence>